<dbReference type="InterPro" id="IPR036526">
    <property type="entry name" value="C-N_Hydrolase_sf"/>
</dbReference>
<dbReference type="RefSeq" id="WP_092868916.1">
    <property type="nucleotide sequence ID" value="NZ_FPCH01000003.1"/>
</dbReference>
<proteinExistence type="inferred from homology"/>
<keyword evidence="12" id="KW-1185">Reference proteome</keyword>
<dbReference type="SUPFAM" id="SSF56317">
    <property type="entry name" value="Carbon-nitrogen hydrolase"/>
    <property type="match status" value="1"/>
</dbReference>
<evidence type="ECO:0000256" key="8">
    <source>
        <dbReference type="ARBA" id="ARBA00023315"/>
    </source>
</evidence>
<dbReference type="PANTHER" id="PTHR38686">
    <property type="entry name" value="APOLIPOPROTEIN N-ACYLTRANSFERASE"/>
    <property type="match status" value="1"/>
</dbReference>
<feature type="transmembrane region" description="Helical" evidence="9">
    <location>
        <begin position="100"/>
        <end position="125"/>
    </location>
</feature>
<comment type="catalytic activity">
    <reaction evidence="9">
        <text>N-terminal S-1,2-diacyl-sn-glyceryl-L-cysteinyl-[lipoprotein] + a glycerophospholipid = N-acyl-S-1,2-diacyl-sn-glyceryl-L-cysteinyl-[lipoprotein] + a 2-acyl-sn-glycero-3-phospholipid + H(+)</text>
        <dbReference type="Rhea" id="RHEA:48228"/>
        <dbReference type="Rhea" id="RHEA-COMP:14681"/>
        <dbReference type="Rhea" id="RHEA-COMP:14684"/>
        <dbReference type="ChEBI" id="CHEBI:15378"/>
        <dbReference type="ChEBI" id="CHEBI:136912"/>
        <dbReference type="ChEBI" id="CHEBI:140656"/>
        <dbReference type="ChEBI" id="CHEBI:140657"/>
        <dbReference type="ChEBI" id="CHEBI:140660"/>
        <dbReference type="EC" id="2.3.1.269"/>
    </reaction>
</comment>
<dbReference type="GO" id="GO:0016410">
    <property type="term" value="F:N-acyltransferase activity"/>
    <property type="evidence" value="ECO:0007669"/>
    <property type="project" value="UniProtKB-UniRule"/>
</dbReference>
<dbReference type="CDD" id="cd07571">
    <property type="entry name" value="ALP_N-acyl_transferase"/>
    <property type="match status" value="1"/>
</dbReference>
<evidence type="ECO:0000256" key="2">
    <source>
        <dbReference type="ARBA" id="ARBA00010065"/>
    </source>
</evidence>
<dbReference type="InterPro" id="IPR003010">
    <property type="entry name" value="C-N_Hydrolase"/>
</dbReference>
<evidence type="ECO:0000256" key="7">
    <source>
        <dbReference type="ARBA" id="ARBA00023136"/>
    </source>
</evidence>
<dbReference type="Pfam" id="PF20154">
    <property type="entry name" value="LNT_N"/>
    <property type="match status" value="1"/>
</dbReference>
<keyword evidence="11" id="KW-0449">Lipoprotein</keyword>
<dbReference type="EC" id="2.3.1.269" evidence="9"/>
<reference evidence="12" key="1">
    <citation type="submission" date="2016-10" db="EMBL/GenBank/DDBJ databases">
        <authorList>
            <person name="Varghese N."/>
            <person name="Submissions S."/>
        </authorList>
    </citation>
    <scope>NUCLEOTIDE SEQUENCE [LARGE SCALE GENOMIC DNA]</scope>
    <source>
        <strain evidence="12">DSM 1565</strain>
    </source>
</reference>
<gene>
    <name evidence="9" type="primary">lnt</name>
    <name evidence="11" type="ORF">SAMN04488557_3455</name>
</gene>
<dbReference type="InterPro" id="IPR004563">
    <property type="entry name" value="Apolipo_AcylTrfase"/>
</dbReference>
<evidence type="ECO:0000259" key="10">
    <source>
        <dbReference type="PROSITE" id="PS50263"/>
    </source>
</evidence>
<feature type="transmembrane region" description="Helical" evidence="9">
    <location>
        <begin position="28"/>
        <end position="61"/>
    </location>
</feature>
<dbReference type="NCBIfam" id="TIGR00546">
    <property type="entry name" value="lnt"/>
    <property type="match status" value="1"/>
</dbReference>
<dbReference type="InterPro" id="IPR045378">
    <property type="entry name" value="LNT_N"/>
</dbReference>
<evidence type="ECO:0000256" key="4">
    <source>
        <dbReference type="ARBA" id="ARBA00022679"/>
    </source>
</evidence>
<dbReference type="UniPathway" id="UPA00666"/>
<dbReference type="GO" id="GO:0005886">
    <property type="term" value="C:plasma membrane"/>
    <property type="evidence" value="ECO:0007669"/>
    <property type="project" value="UniProtKB-SubCell"/>
</dbReference>
<dbReference type="EMBL" id="FPCH01000003">
    <property type="protein sequence ID" value="SFV38019.1"/>
    <property type="molecule type" value="Genomic_DNA"/>
</dbReference>
<evidence type="ECO:0000256" key="6">
    <source>
        <dbReference type="ARBA" id="ARBA00022989"/>
    </source>
</evidence>
<dbReference type="GO" id="GO:0042158">
    <property type="term" value="P:lipoprotein biosynthetic process"/>
    <property type="evidence" value="ECO:0007669"/>
    <property type="project" value="UniProtKB-UniRule"/>
</dbReference>
<feature type="transmembrane region" description="Helical" evidence="9">
    <location>
        <begin position="180"/>
        <end position="200"/>
    </location>
</feature>
<feature type="transmembrane region" description="Helical" evidence="9">
    <location>
        <begin position="212"/>
        <end position="232"/>
    </location>
</feature>
<accession>A0A1I7NTL2</accession>
<keyword evidence="7 9" id="KW-0472">Membrane</keyword>
<evidence type="ECO:0000256" key="1">
    <source>
        <dbReference type="ARBA" id="ARBA00004651"/>
    </source>
</evidence>
<keyword evidence="5 9" id="KW-0812">Transmembrane</keyword>
<feature type="transmembrane region" description="Helical" evidence="9">
    <location>
        <begin position="517"/>
        <end position="536"/>
    </location>
</feature>
<sequence>MDATIANPQRISGIRTGIMALRGWRRMLAAFVAGGLSALSFAPIFAFPILFLTLPVFVWLIDGSTNWRRAFTAGWAFGFGYFFFNLFWIGEAFLVEADKFAWLLPFAVTLLPAGLALFWGLAAAAARVFWCEGIGRVFVFAIALAVAEWLRGHILTGFPWNLVGYALTYPLPLMQSAALFGAYGLTAIALFVFPAPLVALGDSRGPLSLRKIGAAAALAAVPIGLLLAYGLWRLAAPQTFVPDVKLRIVQPSVPQREKWMSEYQRRIFDDHIALSLENPAGEKDSLQGITHLIWPEAAMPFFPLEAPVALDILANILPPGTTLITGALRHDPSPAPGTAAAPDARALNSILVLNERAEPLATYDKINLVPFGEYVPLEAALSKVGIQKLTHGRGSFAVGPEPRPLMTIPGLPPALGLVCYEALFPGNIVQGSQRPGVLMNVTNDGWFGASTGPYQHFHQSRVRAVEEGVPLVRAANNGISSVVDPYGRTLQSLGLDVRGQIDSALPEAISPPLYARLGDWTLALILAAFAGAAFRFRKNGR</sequence>
<dbReference type="PROSITE" id="PS50263">
    <property type="entry name" value="CN_HYDROLASE"/>
    <property type="match status" value="1"/>
</dbReference>
<dbReference type="OrthoDB" id="9804277at2"/>
<evidence type="ECO:0000256" key="9">
    <source>
        <dbReference type="HAMAP-Rule" id="MF_01148"/>
    </source>
</evidence>
<evidence type="ECO:0000313" key="12">
    <source>
        <dbReference type="Proteomes" id="UP000199423"/>
    </source>
</evidence>
<evidence type="ECO:0000313" key="11">
    <source>
        <dbReference type="EMBL" id="SFV38019.1"/>
    </source>
</evidence>
<comment type="pathway">
    <text evidence="9">Protein modification; lipoprotein biosynthesis (N-acyl transfer).</text>
</comment>
<feature type="transmembrane region" description="Helical" evidence="9">
    <location>
        <begin position="137"/>
        <end position="160"/>
    </location>
</feature>
<dbReference type="STRING" id="51670.SAMN04488557_3455"/>
<protein>
    <recommendedName>
        <fullName evidence="9">Apolipoprotein N-acyltransferase</fullName>
        <shortName evidence="9">ALP N-acyltransferase</shortName>
        <ecNumber evidence="9">2.3.1.269</ecNumber>
    </recommendedName>
</protein>
<comment type="similarity">
    <text evidence="2 9">Belongs to the CN hydrolase family. Apolipoprotein N-acyltransferase subfamily.</text>
</comment>
<keyword evidence="4 9" id="KW-0808">Transferase</keyword>
<keyword evidence="6 9" id="KW-1133">Transmembrane helix</keyword>
<comment type="function">
    <text evidence="9">Catalyzes the phospholipid dependent N-acylation of the N-terminal cysteine of apolipoprotein, the last step in lipoprotein maturation.</text>
</comment>
<dbReference type="PANTHER" id="PTHR38686:SF1">
    <property type="entry name" value="APOLIPOPROTEIN N-ACYLTRANSFERASE"/>
    <property type="match status" value="1"/>
</dbReference>
<dbReference type="Pfam" id="PF00795">
    <property type="entry name" value="CN_hydrolase"/>
    <property type="match status" value="1"/>
</dbReference>
<dbReference type="HAMAP" id="MF_01148">
    <property type="entry name" value="Lnt"/>
    <property type="match status" value="1"/>
</dbReference>
<comment type="subcellular location">
    <subcellularLocation>
        <location evidence="1 9">Cell membrane</location>
        <topology evidence="1 9">Multi-pass membrane protein</topology>
    </subcellularLocation>
</comment>
<dbReference type="AlphaFoldDB" id="A0A1I7NTL2"/>
<name>A0A1I7NTL2_9HYPH</name>
<dbReference type="Proteomes" id="UP000199423">
    <property type="component" value="Unassembled WGS sequence"/>
</dbReference>
<feature type="domain" description="CN hydrolase" evidence="10">
    <location>
        <begin position="249"/>
        <end position="511"/>
    </location>
</feature>
<keyword evidence="3 9" id="KW-1003">Cell membrane</keyword>
<dbReference type="Gene3D" id="3.60.110.10">
    <property type="entry name" value="Carbon-nitrogen hydrolase"/>
    <property type="match status" value="1"/>
</dbReference>
<keyword evidence="8 9" id="KW-0012">Acyltransferase</keyword>
<evidence type="ECO:0000256" key="5">
    <source>
        <dbReference type="ARBA" id="ARBA00022692"/>
    </source>
</evidence>
<evidence type="ECO:0000256" key="3">
    <source>
        <dbReference type="ARBA" id="ARBA00022475"/>
    </source>
</evidence>
<organism evidence="11 12">
    <name type="scientific">Hyphomicrobium facile</name>
    <dbReference type="NCBI Taxonomy" id="51670"/>
    <lineage>
        <taxon>Bacteria</taxon>
        <taxon>Pseudomonadati</taxon>
        <taxon>Pseudomonadota</taxon>
        <taxon>Alphaproteobacteria</taxon>
        <taxon>Hyphomicrobiales</taxon>
        <taxon>Hyphomicrobiaceae</taxon>
        <taxon>Hyphomicrobium</taxon>
    </lineage>
</organism>
<feature type="transmembrane region" description="Helical" evidence="9">
    <location>
        <begin position="73"/>
        <end position="94"/>
    </location>
</feature>